<accession>A0A382AQV7</accession>
<dbReference type="AlphaFoldDB" id="A0A382AQV7"/>
<name>A0A382AQV7_9ZZZZ</name>
<reference evidence="1" key="1">
    <citation type="submission" date="2018-05" db="EMBL/GenBank/DDBJ databases">
        <authorList>
            <person name="Lanie J.A."/>
            <person name="Ng W.-L."/>
            <person name="Kazmierczak K.M."/>
            <person name="Andrzejewski T.M."/>
            <person name="Davidsen T.M."/>
            <person name="Wayne K.J."/>
            <person name="Tettelin H."/>
            <person name="Glass J.I."/>
            <person name="Rusch D."/>
            <person name="Podicherti R."/>
            <person name="Tsui H.-C.T."/>
            <person name="Winkler M.E."/>
        </authorList>
    </citation>
    <scope>NUCLEOTIDE SEQUENCE</scope>
</reference>
<dbReference type="CDD" id="cd11542">
    <property type="entry name" value="NTP-PPase_u5"/>
    <property type="match status" value="1"/>
</dbReference>
<dbReference type="EMBL" id="UINC01026407">
    <property type="protein sequence ID" value="SVB03799.1"/>
    <property type="molecule type" value="Genomic_DNA"/>
</dbReference>
<sequence length="114" mass="12928">MNLTIKELIRDSHQISKDHGWWEDPDKSVGELLALVHSEISEALEVYRDLGKEGLSENWNEKNGKPEGFTVELADAIIRIADMCGAFGLDLEDALTRKMEYNKSRPYRHGGKKA</sequence>
<evidence type="ECO:0008006" key="2">
    <source>
        <dbReference type="Google" id="ProtNLM"/>
    </source>
</evidence>
<dbReference type="SUPFAM" id="SSF101386">
    <property type="entry name" value="all-alpha NTP pyrophosphatases"/>
    <property type="match status" value="1"/>
</dbReference>
<evidence type="ECO:0000313" key="1">
    <source>
        <dbReference type="EMBL" id="SVB03799.1"/>
    </source>
</evidence>
<gene>
    <name evidence="1" type="ORF">METZ01_LOCUS156653</name>
</gene>
<dbReference type="Gene3D" id="1.10.287.1080">
    <property type="entry name" value="MazG-like"/>
    <property type="match status" value="1"/>
</dbReference>
<organism evidence="1">
    <name type="scientific">marine metagenome</name>
    <dbReference type="NCBI Taxonomy" id="408172"/>
    <lineage>
        <taxon>unclassified sequences</taxon>
        <taxon>metagenomes</taxon>
        <taxon>ecological metagenomes</taxon>
    </lineage>
</organism>
<proteinExistence type="predicted"/>
<protein>
    <recommendedName>
        <fullName evidence="2">NTP pyrophosphohydrolase MazG putative catalytic core domain-containing protein</fullName>
    </recommendedName>
</protein>